<dbReference type="PRINTS" id="PR00813">
    <property type="entry name" value="BCTERIALGSPG"/>
</dbReference>
<dbReference type="Gene3D" id="3.30.700.10">
    <property type="entry name" value="Glycoprotein, Type 4 Pilin"/>
    <property type="match status" value="1"/>
</dbReference>
<evidence type="ECO:0000313" key="5">
    <source>
        <dbReference type="Proteomes" id="UP000469385"/>
    </source>
</evidence>
<dbReference type="Proteomes" id="UP000469385">
    <property type="component" value="Unassembled WGS sequence"/>
</dbReference>
<dbReference type="AlphaFoldDB" id="A0A6N8J0L2"/>
<dbReference type="PANTHER" id="PTHR30093">
    <property type="entry name" value="GENERAL SECRETION PATHWAY PROTEIN G"/>
    <property type="match status" value="1"/>
</dbReference>
<feature type="transmembrane region" description="Helical" evidence="3">
    <location>
        <begin position="12"/>
        <end position="36"/>
    </location>
</feature>
<dbReference type="InterPro" id="IPR045584">
    <property type="entry name" value="Pilin-like"/>
</dbReference>
<dbReference type="InterPro" id="IPR000983">
    <property type="entry name" value="Bac_GSPG_pilin"/>
</dbReference>
<keyword evidence="3" id="KW-1133">Transmembrane helix</keyword>
<proteinExistence type="predicted"/>
<dbReference type="GO" id="GO:0015628">
    <property type="term" value="P:protein secretion by the type II secretion system"/>
    <property type="evidence" value="ECO:0007669"/>
    <property type="project" value="InterPro"/>
</dbReference>
<dbReference type="PROSITE" id="PS00409">
    <property type="entry name" value="PROKAR_NTER_METHYL"/>
    <property type="match status" value="1"/>
</dbReference>
<protein>
    <submittedName>
        <fullName evidence="4">Prepilin-type N-terminal cleavage/methylation domain-containing protein</fullName>
    </submittedName>
</protein>
<feature type="region of interest" description="Disordered" evidence="2">
    <location>
        <begin position="108"/>
        <end position="129"/>
    </location>
</feature>
<evidence type="ECO:0000256" key="2">
    <source>
        <dbReference type="SAM" id="MobiDB-lite"/>
    </source>
</evidence>
<dbReference type="RefSeq" id="WP_157399804.1">
    <property type="nucleotide sequence ID" value="NZ_WSEL01000009.1"/>
</dbReference>
<dbReference type="Pfam" id="PF07963">
    <property type="entry name" value="N_methyl"/>
    <property type="match status" value="1"/>
</dbReference>
<dbReference type="EMBL" id="WSEL01000009">
    <property type="protein sequence ID" value="MVQ31793.1"/>
    <property type="molecule type" value="Genomic_DNA"/>
</dbReference>
<accession>A0A6N8J0L2</accession>
<dbReference type="InterPro" id="IPR012902">
    <property type="entry name" value="N_methyl_site"/>
</dbReference>
<evidence type="ECO:0000256" key="3">
    <source>
        <dbReference type="SAM" id="Phobius"/>
    </source>
</evidence>
<evidence type="ECO:0000313" key="4">
    <source>
        <dbReference type="EMBL" id="MVQ31793.1"/>
    </source>
</evidence>
<dbReference type="GO" id="GO:0015627">
    <property type="term" value="C:type II protein secretion system complex"/>
    <property type="evidence" value="ECO:0007669"/>
    <property type="project" value="InterPro"/>
</dbReference>
<gene>
    <name evidence="4" type="ORF">GON04_20210</name>
</gene>
<dbReference type="PANTHER" id="PTHR30093:SF47">
    <property type="entry name" value="TYPE IV PILUS NON-CORE MINOR PILIN PILE"/>
    <property type="match status" value="1"/>
</dbReference>
<evidence type="ECO:0000256" key="1">
    <source>
        <dbReference type="ARBA" id="ARBA00022481"/>
    </source>
</evidence>
<dbReference type="NCBIfam" id="TIGR02532">
    <property type="entry name" value="IV_pilin_GFxxxE"/>
    <property type="match status" value="1"/>
</dbReference>
<reference evidence="4 5" key="1">
    <citation type="submission" date="2019-12" db="EMBL/GenBank/DDBJ databases">
        <authorList>
            <person name="Huq M.A."/>
        </authorList>
    </citation>
    <scope>NUCLEOTIDE SEQUENCE [LARGE SCALE GENOMIC DNA]</scope>
    <source>
        <strain evidence="4 5">MAH-25</strain>
    </source>
</reference>
<name>A0A6N8J0L2_9BURK</name>
<keyword evidence="3" id="KW-0812">Transmembrane</keyword>
<organism evidence="4 5">
    <name type="scientific">Ramlibacter pinisoli</name>
    <dbReference type="NCBI Taxonomy" id="2682844"/>
    <lineage>
        <taxon>Bacteria</taxon>
        <taxon>Pseudomonadati</taxon>
        <taxon>Pseudomonadota</taxon>
        <taxon>Betaproteobacteria</taxon>
        <taxon>Burkholderiales</taxon>
        <taxon>Comamonadaceae</taxon>
        <taxon>Ramlibacter</taxon>
    </lineage>
</organism>
<sequence length="129" mass="14362">MDPRRNRRPGGFTLIELMIVLAIVATLLTIAVPSYFGSLDNARETSLRKSLSVMREAIDQYHSDRNKYPDTLQELVTARYLRSIPPDPVTGASDQWVFELSGDEGQRGLRDVHSAAPGNGRDGTPYASW</sequence>
<keyword evidence="1" id="KW-0488">Methylation</keyword>
<keyword evidence="5" id="KW-1185">Reference proteome</keyword>
<comment type="caution">
    <text evidence="4">The sequence shown here is derived from an EMBL/GenBank/DDBJ whole genome shotgun (WGS) entry which is preliminary data.</text>
</comment>
<keyword evidence="3" id="KW-0472">Membrane</keyword>
<dbReference type="SUPFAM" id="SSF54523">
    <property type="entry name" value="Pili subunits"/>
    <property type="match status" value="1"/>
</dbReference>